<gene>
    <name evidence="2" type="ORF">GCM10012289_17830</name>
</gene>
<organism evidence="2 3">
    <name type="scientific">Nonomuraea cavernae</name>
    <dbReference type="NCBI Taxonomy" id="2045107"/>
    <lineage>
        <taxon>Bacteria</taxon>
        <taxon>Bacillati</taxon>
        <taxon>Actinomycetota</taxon>
        <taxon>Actinomycetes</taxon>
        <taxon>Streptosporangiales</taxon>
        <taxon>Streptosporangiaceae</taxon>
        <taxon>Nonomuraea</taxon>
    </lineage>
</organism>
<evidence type="ECO:0000313" key="3">
    <source>
        <dbReference type="Proteomes" id="UP000646523"/>
    </source>
</evidence>
<feature type="domain" description="BioF2-like acetyltransferase" evidence="1">
    <location>
        <begin position="155"/>
        <end position="296"/>
    </location>
</feature>
<sequence>MRVTLARPSELGAPELNRWRALQESEPGFDNPFLSPEFTVIVGGLRDMVRVAVLYDGPEIVGFFPFERHPLGIGKPVAAGLTDAQGLVHAKGVEIDPHRLIRQCGLSVYEFDHLVACQPLLDERHERHPSPIIDLRDGYESYTGFLREHSGKTYKTTLAKSRKLQREVGEVRHDYAITGAEPLHTLLAWKTDQYRRTGRTDRFAHQWIVELVERLLATRTESFAGVLDMVYADGRPVAGHFGLRTRTTLAGWFPAYDTRFAKYSPGLIHHLAMAERAAESGIETIDMGRGQKEYKEKLKNGEFQVAEGRVATAGPAAGIHWLMRVPARRTRALVLANPVLHRTADRTLKTLGRLRTARS</sequence>
<dbReference type="Proteomes" id="UP000646523">
    <property type="component" value="Unassembled WGS sequence"/>
</dbReference>
<keyword evidence="3" id="KW-1185">Reference proteome</keyword>
<comment type="caution">
    <text evidence="2">The sequence shown here is derived from an EMBL/GenBank/DDBJ whole genome shotgun (WGS) entry which is preliminary data.</text>
</comment>
<dbReference type="Pfam" id="PF13480">
    <property type="entry name" value="Acetyltransf_6"/>
    <property type="match status" value="1"/>
</dbReference>
<reference evidence="2" key="1">
    <citation type="journal article" date="2014" name="Int. J. Syst. Evol. Microbiol.">
        <title>Complete genome sequence of Corynebacterium casei LMG S-19264T (=DSM 44701T), isolated from a smear-ripened cheese.</title>
        <authorList>
            <consortium name="US DOE Joint Genome Institute (JGI-PGF)"/>
            <person name="Walter F."/>
            <person name="Albersmeier A."/>
            <person name="Kalinowski J."/>
            <person name="Ruckert C."/>
        </authorList>
    </citation>
    <scope>NUCLEOTIDE SEQUENCE</scope>
    <source>
        <strain evidence="2">CGMCC 4.7368</strain>
    </source>
</reference>
<name>A0A917YTJ0_9ACTN</name>
<evidence type="ECO:0000259" key="1">
    <source>
        <dbReference type="Pfam" id="PF13480"/>
    </source>
</evidence>
<dbReference type="InterPro" id="IPR038740">
    <property type="entry name" value="BioF2-like_GNAT_dom"/>
</dbReference>
<accession>A0A917YTJ0</accession>
<dbReference type="AlphaFoldDB" id="A0A917YTJ0"/>
<evidence type="ECO:0000313" key="2">
    <source>
        <dbReference type="EMBL" id="GGO65647.1"/>
    </source>
</evidence>
<dbReference type="RefSeq" id="WP_189123502.1">
    <property type="nucleotide sequence ID" value="NZ_BMNH01000003.1"/>
</dbReference>
<dbReference type="InterPro" id="IPR016181">
    <property type="entry name" value="Acyl_CoA_acyltransferase"/>
</dbReference>
<dbReference type="EMBL" id="BMNH01000003">
    <property type="protein sequence ID" value="GGO65647.1"/>
    <property type="molecule type" value="Genomic_DNA"/>
</dbReference>
<dbReference type="Gene3D" id="3.40.630.30">
    <property type="match status" value="1"/>
</dbReference>
<dbReference type="SUPFAM" id="SSF55729">
    <property type="entry name" value="Acyl-CoA N-acyltransferases (Nat)"/>
    <property type="match status" value="1"/>
</dbReference>
<reference evidence="2" key="2">
    <citation type="submission" date="2020-09" db="EMBL/GenBank/DDBJ databases">
        <authorList>
            <person name="Sun Q."/>
            <person name="Zhou Y."/>
        </authorList>
    </citation>
    <scope>NUCLEOTIDE SEQUENCE</scope>
    <source>
        <strain evidence="2">CGMCC 4.7368</strain>
    </source>
</reference>
<protein>
    <submittedName>
        <fullName evidence="2">Polysaccharide biosynthesis protein CelD</fullName>
    </submittedName>
</protein>
<proteinExistence type="predicted"/>